<evidence type="ECO:0000256" key="4">
    <source>
        <dbReference type="ARBA" id="ARBA00023163"/>
    </source>
</evidence>
<dbReference type="PANTHER" id="PTHR30126:SF40">
    <property type="entry name" value="HTH-TYPE TRANSCRIPTIONAL REGULATOR GLTR"/>
    <property type="match status" value="1"/>
</dbReference>
<keyword evidence="4" id="KW-0804">Transcription</keyword>
<dbReference type="SUPFAM" id="SSF53850">
    <property type="entry name" value="Periplasmic binding protein-like II"/>
    <property type="match status" value="1"/>
</dbReference>
<dbReference type="InterPro" id="IPR000847">
    <property type="entry name" value="LysR_HTH_N"/>
</dbReference>
<keyword evidence="3" id="KW-0238">DNA-binding</keyword>
<dbReference type="SUPFAM" id="SSF46785">
    <property type="entry name" value="Winged helix' DNA-binding domain"/>
    <property type="match status" value="1"/>
</dbReference>
<comment type="caution">
    <text evidence="6">The sequence shown here is derived from an EMBL/GenBank/DDBJ whole genome shotgun (WGS) entry which is preliminary data.</text>
</comment>
<evidence type="ECO:0000313" key="6">
    <source>
        <dbReference type="EMBL" id="TVY03938.1"/>
    </source>
</evidence>
<dbReference type="Proteomes" id="UP000317036">
    <property type="component" value="Unassembled WGS sequence"/>
</dbReference>
<dbReference type="Pfam" id="PF03466">
    <property type="entry name" value="LysR_substrate"/>
    <property type="match status" value="1"/>
</dbReference>
<keyword evidence="7" id="KW-1185">Reference proteome</keyword>
<dbReference type="CDD" id="cd05466">
    <property type="entry name" value="PBP2_LTTR_substrate"/>
    <property type="match status" value="1"/>
</dbReference>
<evidence type="ECO:0000259" key="5">
    <source>
        <dbReference type="PROSITE" id="PS50931"/>
    </source>
</evidence>
<dbReference type="GO" id="GO:0000976">
    <property type="term" value="F:transcription cis-regulatory region binding"/>
    <property type="evidence" value="ECO:0007669"/>
    <property type="project" value="TreeGrafter"/>
</dbReference>
<evidence type="ECO:0000256" key="2">
    <source>
        <dbReference type="ARBA" id="ARBA00023015"/>
    </source>
</evidence>
<dbReference type="PRINTS" id="PR00039">
    <property type="entry name" value="HTHLYSR"/>
</dbReference>
<evidence type="ECO:0000256" key="1">
    <source>
        <dbReference type="ARBA" id="ARBA00009437"/>
    </source>
</evidence>
<dbReference type="RefSeq" id="WP_144854245.1">
    <property type="nucleotide sequence ID" value="NZ_VNJI01000063.1"/>
</dbReference>
<dbReference type="InterPro" id="IPR005119">
    <property type="entry name" value="LysR_subst-bd"/>
</dbReference>
<proteinExistence type="inferred from homology"/>
<keyword evidence="2" id="KW-0805">Transcription regulation</keyword>
<protein>
    <submittedName>
        <fullName evidence="6">LysR family transcriptional regulator</fullName>
    </submittedName>
</protein>
<organism evidence="6 7">
    <name type="scientific">Paenibacillus cremeus</name>
    <dbReference type="NCBI Taxonomy" id="2163881"/>
    <lineage>
        <taxon>Bacteria</taxon>
        <taxon>Bacillati</taxon>
        <taxon>Bacillota</taxon>
        <taxon>Bacilli</taxon>
        <taxon>Bacillales</taxon>
        <taxon>Paenibacillaceae</taxon>
        <taxon>Paenibacillus</taxon>
    </lineage>
</organism>
<dbReference type="OrthoDB" id="2659059at2"/>
<dbReference type="Gene3D" id="1.10.10.10">
    <property type="entry name" value="Winged helix-like DNA-binding domain superfamily/Winged helix DNA-binding domain"/>
    <property type="match status" value="1"/>
</dbReference>
<dbReference type="EMBL" id="VNJI01000063">
    <property type="protein sequence ID" value="TVY03938.1"/>
    <property type="molecule type" value="Genomic_DNA"/>
</dbReference>
<comment type="similarity">
    <text evidence="1">Belongs to the LysR transcriptional regulatory family.</text>
</comment>
<dbReference type="GO" id="GO:0003700">
    <property type="term" value="F:DNA-binding transcription factor activity"/>
    <property type="evidence" value="ECO:0007669"/>
    <property type="project" value="InterPro"/>
</dbReference>
<feature type="domain" description="HTH lysR-type" evidence="5">
    <location>
        <begin position="1"/>
        <end position="56"/>
    </location>
</feature>
<name>A0A559JVN7_9BACL</name>
<evidence type="ECO:0000313" key="7">
    <source>
        <dbReference type="Proteomes" id="UP000317036"/>
    </source>
</evidence>
<accession>A0A559JVN7</accession>
<sequence length="301" mass="34306">MEWIDVFTAVVEQKSLNKASQLLNLSQPALSRKIMRLEEEMGVELFKRKGKRLELSRAGEICYEFALEQKRLERKLHQALQAFKEGNAPSSIVIGASLTTLQSTLPDLITIYTREYPNTDIKAVTGKTHEVVPLVKEKKVNIGLVASKIDDPALTCVPLFDDPLCLVLPLKHPFADESTLSIQDLHDLPMILFSRGTWYRVLMDEMFHRCGVHPDVKMEIDSFEAIIRLVSTCEAATLLPESYLRRTLMEDNQLIVRFIPELEQTKRTTSLLFTEDAVHEPSIRRFIDKAVSHYQAKFPPG</sequence>
<dbReference type="InterPro" id="IPR036388">
    <property type="entry name" value="WH-like_DNA-bd_sf"/>
</dbReference>
<dbReference type="PROSITE" id="PS50931">
    <property type="entry name" value="HTH_LYSR"/>
    <property type="match status" value="1"/>
</dbReference>
<dbReference type="PANTHER" id="PTHR30126">
    <property type="entry name" value="HTH-TYPE TRANSCRIPTIONAL REGULATOR"/>
    <property type="match status" value="1"/>
</dbReference>
<dbReference type="Pfam" id="PF00126">
    <property type="entry name" value="HTH_1"/>
    <property type="match status" value="1"/>
</dbReference>
<dbReference type="AlphaFoldDB" id="A0A559JVN7"/>
<reference evidence="6 7" key="1">
    <citation type="submission" date="2019-07" db="EMBL/GenBank/DDBJ databases">
        <authorList>
            <person name="Kim J."/>
        </authorList>
    </citation>
    <scope>NUCLEOTIDE SEQUENCE [LARGE SCALE GENOMIC DNA]</scope>
    <source>
        <strain evidence="6 7">JC52</strain>
    </source>
</reference>
<evidence type="ECO:0000256" key="3">
    <source>
        <dbReference type="ARBA" id="ARBA00023125"/>
    </source>
</evidence>
<gene>
    <name evidence="6" type="ORF">FPZ49_31340</name>
</gene>
<dbReference type="Gene3D" id="3.40.190.290">
    <property type="match status" value="1"/>
</dbReference>
<dbReference type="InterPro" id="IPR036390">
    <property type="entry name" value="WH_DNA-bd_sf"/>
</dbReference>